<dbReference type="SUPFAM" id="SSF52200">
    <property type="entry name" value="Toll/Interleukin receptor TIR domain"/>
    <property type="match status" value="1"/>
</dbReference>
<feature type="domain" description="TIR" evidence="1">
    <location>
        <begin position="20"/>
        <end position="158"/>
    </location>
</feature>
<dbReference type="RefSeq" id="XP_048320062.2">
    <property type="nucleotide sequence ID" value="XM_048464105.2"/>
</dbReference>
<evidence type="ECO:0000313" key="2">
    <source>
        <dbReference type="Proteomes" id="UP001652623"/>
    </source>
</evidence>
<reference evidence="3" key="1">
    <citation type="submission" date="2025-08" db="UniProtKB">
        <authorList>
            <consortium name="RefSeq"/>
        </authorList>
    </citation>
    <scope>IDENTIFICATION</scope>
    <source>
        <tissue evidence="3">Seedling</tissue>
    </source>
</reference>
<dbReference type="PROSITE" id="PS50104">
    <property type="entry name" value="TIR"/>
    <property type="match status" value="1"/>
</dbReference>
<dbReference type="InterPro" id="IPR044974">
    <property type="entry name" value="Disease_R_plants"/>
</dbReference>
<dbReference type="Proteomes" id="UP001652623">
    <property type="component" value="Chromosome 6"/>
</dbReference>
<dbReference type="PANTHER" id="PTHR11017:SF479">
    <property type="entry name" value="DISEASE RESISTANCE PROTEIN (TIR-NBS-LRR CLASS) FAMILY"/>
    <property type="match status" value="1"/>
</dbReference>
<dbReference type="InterPro" id="IPR035897">
    <property type="entry name" value="Toll_tir_struct_dom_sf"/>
</dbReference>
<dbReference type="PANTHER" id="PTHR11017">
    <property type="entry name" value="LEUCINE-RICH REPEAT-CONTAINING PROTEIN"/>
    <property type="match status" value="1"/>
</dbReference>
<dbReference type="InterPro" id="IPR000157">
    <property type="entry name" value="TIR_dom"/>
</dbReference>
<sequence length="394" mass="45840">MAFSSLSSPIFPEQRYEFEDTYDVFMSFRGDDTLNTFASYLYGALSANQILTSIDHELDRGEEMSPILRKAIKESKISVIIFSENYASSIRCLDELLQILECRRTKGQIVMPIFYHIDPSMVQNQKANYGVAFVELEHHFKDIMEKVQKWKDALTEASNLHGFDSKAFRVNAERLLDDGDCWVKMGLSVFIEKSLIEDGKYWIDNKLWMHDLLRQMGQKIACDRHTELGDYSRLWDAKDVCHVLERNTGTIAVKFISFNMSGMMRDIKACRTALSKICNLRILKIFWGNNISDNKFKLYFPQGLDSYLSEKQNYFHWDLYPLKSLPSNFTPKNLVELRLLGNHVEKLWNHEVQPFFCITTFFSDVEKDGSQLFQVPYRITRFVSTGSLPGKFKS</sequence>
<accession>A0ABM3I3U1</accession>
<keyword evidence="2" id="KW-1185">Reference proteome</keyword>
<dbReference type="Pfam" id="PF01582">
    <property type="entry name" value="TIR"/>
    <property type="match status" value="1"/>
</dbReference>
<evidence type="ECO:0000313" key="3">
    <source>
        <dbReference type="RefSeq" id="XP_048320062.2"/>
    </source>
</evidence>
<protein>
    <submittedName>
        <fullName evidence="3">TMV resistance protein N-like</fullName>
    </submittedName>
</protein>
<name>A0ABM3I3U1_ZIZJJ</name>
<proteinExistence type="predicted"/>
<dbReference type="Gene3D" id="3.40.50.10140">
    <property type="entry name" value="Toll/interleukin-1 receptor homology (TIR) domain"/>
    <property type="match status" value="1"/>
</dbReference>
<gene>
    <name evidence="3" type="primary">LOC107429751</name>
</gene>
<dbReference type="SMART" id="SM00255">
    <property type="entry name" value="TIR"/>
    <property type="match status" value="1"/>
</dbReference>
<dbReference type="GeneID" id="107429751"/>
<organism evidence="2 3">
    <name type="scientific">Ziziphus jujuba</name>
    <name type="common">Chinese jujube</name>
    <name type="synonym">Ziziphus sativa</name>
    <dbReference type="NCBI Taxonomy" id="326968"/>
    <lineage>
        <taxon>Eukaryota</taxon>
        <taxon>Viridiplantae</taxon>
        <taxon>Streptophyta</taxon>
        <taxon>Embryophyta</taxon>
        <taxon>Tracheophyta</taxon>
        <taxon>Spermatophyta</taxon>
        <taxon>Magnoliopsida</taxon>
        <taxon>eudicotyledons</taxon>
        <taxon>Gunneridae</taxon>
        <taxon>Pentapetalae</taxon>
        <taxon>rosids</taxon>
        <taxon>fabids</taxon>
        <taxon>Rosales</taxon>
        <taxon>Rhamnaceae</taxon>
        <taxon>Paliureae</taxon>
        <taxon>Ziziphus</taxon>
    </lineage>
</organism>
<evidence type="ECO:0000259" key="1">
    <source>
        <dbReference type="PROSITE" id="PS50104"/>
    </source>
</evidence>